<name>A0A5C5FNV3_9BASI</name>
<dbReference type="EMBL" id="SOZI01000137">
    <property type="protein sequence ID" value="TNY18473.1"/>
    <property type="molecule type" value="Genomic_DNA"/>
</dbReference>
<evidence type="ECO:0008006" key="4">
    <source>
        <dbReference type="Google" id="ProtNLM"/>
    </source>
</evidence>
<dbReference type="AlphaFoldDB" id="A0A5C5FNV3"/>
<reference evidence="2 3" key="1">
    <citation type="submission" date="2019-03" db="EMBL/GenBank/DDBJ databases">
        <title>Rhodosporidium diobovatum UCD-FST 08-225 genome sequencing, assembly, and annotation.</title>
        <authorList>
            <person name="Fakankun I.U."/>
            <person name="Fristensky B."/>
            <person name="Levin D.B."/>
        </authorList>
    </citation>
    <scope>NUCLEOTIDE SEQUENCE [LARGE SCALE GENOMIC DNA]</scope>
    <source>
        <strain evidence="2 3">UCD-FST 08-225</strain>
    </source>
</reference>
<protein>
    <recommendedName>
        <fullName evidence="4">Proteophosphoglycan 5</fullName>
    </recommendedName>
</protein>
<comment type="caution">
    <text evidence="2">The sequence shown here is derived from an EMBL/GenBank/DDBJ whole genome shotgun (WGS) entry which is preliminary data.</text>
</comment>
<accession>A0A5C5FNV3</accession>
<sequence>MPRPLMWASLPAELVSLIVEAVFEQDRGFADLLIERASKMPAADVAADKDSRVDVPLGRWSYWYGRGCRALLRVDHRTRRLTLPLLCKNIEAKDTTTEFFRFEILGEPLGQHIRSLECSSDEPVDPFSLACALRKLHNLDSIVLGSCVLRKAYERRADGTPHEGGEILLCGLQHALRRITSFAVECVRDSLLVSVLRDVDPARLRQLRVMDDLFACPMSEDLVAAIDSLTVLEELRLDGTSLASFERTWPPLKLRPACKLVLFNTTNTDTYGDSLVLAHQIAPSLSSLTIKFPPWYSYERVSPTPANATPLLPNLRTLFLDGICSALHPHFDKSQLAALEHLQLSVPEPAADFPWVYIPSESTSLRRITTSFAVLDPCPVAPELREECADLGLHLVLHRRPVPAPSYQPNNVRRAERESMSDYNRGELLVRVLDETLEWARQRVQALVRADDEEGLDELCQAAMRRRERQLLRERAAQWGRAGRGGVAEGDRRRSRPGRAGARLGQAP</sequence>
<feature type="compositionally biased region" description="Low complexity" evidence="1">
    <location>
        <begin position="498"/>
        <end position="508"/>
    </location>
</feature>
<evidence type="ECO:0000313" key="3">
    <source>
        <dbReference type="Proteomes" id="UP000311382"/>
    </source>
</evidence>
<evidence type="ECO:0000256" key="1">
    <source>
        <dbReference type="SAM" id="MobiDB-lite"/>
    </source>
</evidence>
<proteinExistence type="predicted"/>
<keyword evidence="3" id="KW-1185">Reference proteome</keyword>
<evidence type="ECO:0000313" key="2">
    <source>
        <dbReference type="EMBL" id="TNY18473.1"/>
    </source>
</evidence>
<dbReference type="OrthoDB" id="2520614at2759"/>
<feature type="region of interest" description="Disordered" evidence="1">
    <location>
        <begin position="482"/>
        <end position="508"/>
    </location>
</feature>
<dbReference type="SUPFAM" id="SSF52047">
    <property type="entry name" value="RNI-like"/>
    <property type="match status" value="1"/>
</dbReference>
<gene>
    <name evidence="2" type="ORF">DMC30DRAFT_52582</name>
</gene>
<dbReference type="Proteomes" id="UP000311382">
    <property type="component" value="Unassembled WGS sequence"/>
</dbReference>
<organism evidence="2 3">
    <name type="scientific">Rhodotorula diobovata</name>
    <dbReference type="NCBI Taxonomy" id="5288"/>
    <lineage>
        <taxon>Eukaryota</taxon>
        <taxon>Fungi</taxon>
        <taxon>Dikarya</taxon>
        <taxon>Basidiomycota</taxon>
        <taxon>Pucciniomycotina</taxon>
        <taxon>Microbotryomycetes</taxon>
        <taxon>Sporidiobolales</taxon>
        <taxon>Sporidiobolaceae</taxon>
        <taxon>Rhodotorula</taxon>
    </lineage>
</organism>